<feature type="transmembrane region" description="Helical" evidence="1">
    <location>
        <begin position="91"/>
        <end position="111"/>
    </location>
</feature>
<dbReference type="RefSeq" id="WP_002214755.1">
    <property type="nucleotide sequence ID" value="NZ_CP012391.1"/>
</dbReference>
<evidence type="ECO:0000313" key="3">
    <source>
        <dbReference type="EMBL" id="RQK80081.1"/>
    </source>
</evidence>
<dbReference type="EMBL" id="NWZY01000006">
    <property type="protein sequence ID" value="RQK80081.1"/>
    <property type="molecule type" value="Genomic_DNA"/>
</dbReference>
<dbReference type="Proteomes" id="UP000072443">
    <property type="component" value="Unassembled WGS sequence"/>
</dbReference>
<evidence type="ECO:0000313" key="2">
    <source>
        <dbReference type="EMBL" id="CWP37036.1"/>
    </source>
</evidence>
<dbReference type="OMA" id="GQQCFRH"/>
<evidence type="ECO:0000313" key="5">
    <source>
        <dbReference type="Proteomes" id="UP000283666"/>
    </source>
</evidence>
<name>A0A425B458_NEIME</name>
<dbReference type="Pfam" id="PF06961">
    <property type="entry name" value="DUF1294"/>
    <property type="match status" value="1"/>
</dbReference>
<proteinExistence type="predicted"/>
<comment type="caution">
    <text evidence="3">The sequence shown here is derived from an EMBL/GenBank/DDBJ whole genome shotgun (WGS) entry which is preliminary data.</text>
</comment>
<dbReference type="EMBL" id="FEVP01000002">
    <property type="protein sequence ID" value="CWP37036.1"/>
    <property type="molecule type" value="Genomic_DNA"/>
</dbReference>
<evidence type="ECO:0000313" key="4">
    <source>
        <dbReference type="Proteomes" id="UP000072443"/>
    </source>
</evidence>
<sequence length="135" mass="14917">MKRQAFFKLMACAAFLSAVSLRLPVLGACYAILSLYAFALYGIDKRRAVRGKRRIPEHRLLLPALFGGWAGAYLGSRIFRHKTAKKRFVVLFRLTVSGNVLATLILIYSGLNLNQYGVASPCRTICTVCGFVALS</sequence>
<keyword evidence="1" id="KW-0472">Membrane</keyword>
<dbReference type="InterPro" id="IPR010718">
    <property type="entry name" value="DUF1294"/>
</dbReference>
<dbReference type="Proteomes" id="UP000283666">
    <property type="component" value="Unassembled WGS sequence"/>
</dbReference>
<gene>
    <name evidence="3" type="ORF">COH52_03105</name>
    <name evidence="2" type="ORF">ERS514591_00205</name>
</gene>
<keyword evidence="1" id="KW-0812">Transmembrane</keyword>
<feature type="transmembrane region" description="Helical" evidence="1">
    <location>
        <begin position="60"/>
        <end position="79"/>
    </location>
</feature>
<dbReference type="AlphaFoldDB" id="A0A425B458"/>
<reference evidence="3 5" key="2">
    <citation type="submission" date="2017-09" db="EMBL/GenBank/DDBJ databases">
        <title>Phenotypic and genotypic characterization of Colombian isolates of Neisseria meningitidis recovered from invasive disease.</title>
        <authorList>
            <person name="Duarte C."/>
            <person name="Gabastou J.M."/>
            <person name="Moreno J."/>
        </authorList>
    </citation>
    <scope>NUCLEOTIDE SEQUENCE [LARGE SCALE GENOMIC DNA]</scope>
    <source>
        <strain evidence="3 5">INS-Nm1012</strain>
    </source>
</reference>
<keyword evidence="1" id="KW-1133">Transmembrane helix</keyword>
<accession>A0A425B458</accession>
<organism evidence="3 5">
    <name type="scientific">Neisseria meningitidis</name>
    <dbReference type="NCBI Taxonomy" id="487"/>
    <lineage>
        <taxon>Bacteria</taxon>
        <taxon>Pseudomonadati</taxon>
        <taxon>Pseudomonadota</taxon>
        <taxon>Betaproteobacteria</taxon>
        <taxon>Neisseriales</taxon>
        <taxon>Neisseriaceae</taxon>
        <taxon>Neisseria</taxon>
    </lineage>
</organism>
<reference evidence="2 4" key="1">
    <citation type="submission" date="2016-02" db="EMBL/GenBank/DDBJ databases">
        <authorList>
            <consortium name="Pathogen Informatics"/>
        </authorList>
    </citation>
    <scope>NUCLEOTIDE SEQUENCE [LARGE SCALE GENOMIC DNA]</scope>
    <source>
        <strain evidence="2 4">2842STDY5881269</strain>
    </source>
</reference>
<evidence type="ECO:0000256" key="1">
    <source>
        <dbReference type="SAM" id="Phobius"/>
    </source>
</evidence>
<protein>
    <submittedName>
        <fullName evidence="3">DUF1294 domain-containing protein</fullName>
    </submittedName>
    <submittedName>
        <fullName evidence="2">Integral membrane protein</fullName>
    </submittedName>
</protein>